<comment type="caution">
    <text evidence="8">The sequence shown here is derived from an EMBL/GenBank/DDBJ whole genome shotgun (WGS) entry which is preliminary data.</text>
</comment>
<dbReference type="InParanoid" id="A0A1Y2BF07"/>
<dbReference type="PANTHER" id="PTHR11952">
    <property type="entry name" value="UDP- GLUCOSE PYROPHOSPHORYLASE"/>
    <property type="match status" value="1"/>
</dbReference>
<dbReference type="InterPro" id="IPR039741">
    <property type="entry name" value="UDP-sugar_pyrophosphorylase"/>
</dbReference>
<evidence type="ECO:0000256" key="2">
    <source>
        <dbReference type="ARBA" id="ARBA00010401"/>
    </source>
</evidence>
<feature type="region of interest" description="Disordered" evidence="7">
    <location>
        <begin position="1"/>
        <end position="36"/>
    </location>
</feature>
<evidence type="ECO:0000256" key="1">
    <source>
        <dbReference type="ARBA" id="ARBA00005208"/>
    </source>
</evidence>
<dbReference type="Pfam" id="PF01704">
    <property type="entry name" value="UDPGP"/>
    <property type="match status" value="1"/>
</dbReference>
<name>A0A1Y2BF07_9TREE</name>
<evidence type="ECO:0000256" key="5">
    <source>
        <dbReference type="ARBA" id="ARBA00022695"/>
    </source>
</evidence>
<keyword evidence="5" id="KW-0548">Nucleotidyltransferase</keyword>
<feature type="compositionally biased region" description="Polar residues" evidence="7">
    <location>
        <begin position="1"/>
        <end position="12"/>
    </location>
</feature>
<dbReference type="GO" id="GO:0003977">
    <property type="term" value="F:UDP-N-acetylglucosamine diphosphorylase activity"/>
    <property type="evidence" value="ECO:0007669"/>
    <property type="project" value="UniProtKB-EC"/>
</dbReference>
<comment type="similarity">
    <text evidence="2">Belongs to the UDPGP type 1 family.</text>
</comment>
<dbReference type="STRING" id="71784.A0A1Y2BF07"/>
<reference evidence="8 9" key="1">
    <citation type="submission" date="2016-07" db="EMBL/GenBank/DDBJ databases">
        <title>Pervasive Adenine N6-methylation of Active Genes in Fungi.</title>
        <authorList>
            <consortium name="DOE Joint Genome Institute"/>
            <person name="Mondo S.J."/>
            <person name="Dannebaum R.O."/>
            <person name="Kuo R.C."/>
            <person name="Labutti K."/>
            <person name="Haridas S."/>
            <person name="Kuo A."/>
            <person name="Salamov A."/>
            <person name="Ahrendt S.R."/>
            <person name="Lipzen A."/>
            <person name="Sullivan W."/>
            <person name="Andreopoulos W.B."/>
            <person name="Clum A."/>
            <person name="Lindquist E."/>
            <person name="Daum C."/>
            <person name="Ramamoorthy G.K."/>
            <person name="Gryganskyi A."/>
            <person name="Culley D."/>
            <person name="Magnuson J.K."/>
            <person name="James T.Y."/>
            <person name="O'Malley M.A."/>
            <person name="Stajich J.E."/>
            <person name="Spatafora J.W."/>
            <person name="Visel A."/>
            <person name="Grigoriev I.V."/>
        </authorList>
    </citation>
    <scope>NUCLEOTIDE SEQUENCE [LARGE SCALE GENOMIC DNA]</scope>
    <source>
        <strain evidence="8 9">68-887.2</strain>
    </source>
</reference>
<dbReference type="EMBL" id="MCFC01000007">
    <property type="protein sequence ID" value="ORY33047.1"/>
    <property type="molecule type" value="Genomic_DNA"/>
</dbReference>
<evidence type="ECO:0000256" key="6">
    <source>
        <dbReference type="ARBA" id="ARBA00048493"/>
    </source>
</evidence>
<proteinExistence type="inferred from homology"/>
<evidence type="ECO:0000256" key="7">
    <source>
        <dbReference type="SAM" id="MobiDB-lite"/>
    </source>
</evidence>
<organism evidence="8 9">
    <name type="scientific">Naematelia encephala</name>
    <dbReference type="NCBI Taxonomy" id="71784"/>
    <lineage>
        <taxon>Eukaryota</taxon>
        <taxon>Fungi</taxon>
        <taxon>Dikarya</taxon>
        <taxon>Basidiomycota</taxon>
        <taxon>Agaricomycotina</taxon>
        <taxon>Tremellomycetes</taxon>
        <taxon>Tremellales</taxon>
        <taxon>Naemateliaceae</taxon>
        <taxon>Naematelia</taxon>
    </lineage>
</organism>
<dbReference type="OrthoDB" id="532420at2759"/>
<evidence type="ECO:0000313" key="8">
    <source>
        <dbReference type="EMBL" id="ORY33047.1"/>
    </source>
</evidence>
<dbReference type="PANTHER" id="PTHR11952:SF2">
    <property type="entry name" value="LD24639P"/>
    <property type="match status" value="1"/>
</dbReference>
<protein>
    <recommendedName>
        <fullName evidence="3">UDP-N-acetylglucosamine diphosphorylase</fullName>
        <ecNumber evidence="3">2.7.7.23</ecNumber>
    </recommendedName>
</protein>
<dbReference type="SUPFAM" id="SSF53448">
    <property type="entry name" value="Nucleotide-diphospho-sugar transferases"/>
    <property type="match status" value="1"/>
</dbReference>
<comment type="catalytic activity">
    <reaction evidence="6">
        <text>N-acetyl-alpha-D-glucosamine 1-phosphate + UTP + H(+) = UDP-N-acetyl-alpha-D-glucosamine + diphosphate</text>
        <dbReference type="Rhea" id="RHEA:13509"/>
        <dbReference type="ChEBI" id="CHEBI:15378"/>
        <dbReference type="ChEBI" id="CHEBI:33019"/>
        <dbReference type="ChEBI" id="CHEBI:46398"/>
        <dbReference type="ChEBI" id="CHEBI:57705"/>
        <dbReference type="ChEBI" id="CHEBI:57776"/>
        <dbReference type="EC" id="2.7.7.23"/>
    </reaction>
</comment>
<evidence type="ECO:0000256" key="3">
    <source>
        <dbReference type="ARBA" id="ARBA00012457"/>
    </source>
</evidence>
<dbReference type="InterPro" id="IPR002618">
    <property type="entry name" value="UDPGP_fam"/>
</dbReference>
<sequence>MATLTARLNSHLPNGHSHHTTSAHTSPTPATASSPDPALLAHLRETYTAAGQAHVFAFYDSLSPSEQASLLDQLSGIDVHRVNRIYTNAVAADGAITPPPEHRSLDDSLGARGNMIAHSRTPSPSPPDVLPLPDAACASVLNNPEEEARWRKIGLDAIAQNEVAVLLMAGGQGTRLGSALPKGLYDIHLPSGLTLFQYQAGRIKRLERVAAQAAGKRDGEVRIRWYVMTSGPTRVQTEKYFEEQAFFGLDRDNVIFFEQGVLPALSNDGKLLLSSPSSVSVAPDGNGGLYAALRRPLHPSSPRTVMSDLRSHNIQYIHAYCVDNCLVRVADPVFIGCCIARHASAGAKVVRKLEPTESVGVLAKKGDAFAVVEYSELSKDKAAQRSPDGQLAFRAANIANHFYTTTFLESVEAMEKKMAFHIARKKISTVDLESGVLIKPDQPNGMKLEMFVFDVFPFTKSLCVLEVDRADEFSPLKNAPGSKADCPETSRRDLLAQQKRWIVENGGIIADGVEIEVTPDVTYAGEGLEWMRGLKFIKSGVISKPEDAKALCA</sequence>
<evidence type="ECO:0000256" key="4">
    <source>
        <dbReference type="ARBA" id="ARBA00022679"/>
    </source>
</evidence>
<dbReference type="AlphaFoldDB" id="A0A1Y2BF07"/>
<dbReference type="GO" id="GO:0006048">
    <property type="term" value="P:UDP-N-acetylglucosamine biosynthetic process"/>
    <property type="evidence" value="ECO:0007669"/>
    <property type="project" value="TreeGrafter"/>
</dbReference>
<keyword evidence="9" id="KW-1185">Reference proteome</keyword>
<comment type="pathway">
    <text evidence="1">Nucleotide-sugar biosynthesis; UDP-N-acetyl-alpha-D-glucosamine biosynthesis; UDP-N-acetyl-alpha-D-glucosamine from N-acetyl-alpha-D-glucosamine 1-phosphate: step 1/1.</text>
</comment>
<dbReference type="FunCoup" id="A0A1Y2BF07">
    <property type="interactions" value="130"/>
</dbReference>
<dbReference type="InterPro" id="IPR029044">
    <property type="entry name" value="Nucleotide-diphossugar_trans"/>
</dbReference>
<keyword evidence="4" id="KW-0808">Transferase</keyword>
<feature type="compositionally biased region" description="Low complexity" evidence="7">
    <location>
        <begin position="22"/>
        <end position="36"/>
    </location>
</feature>
<evidence type="ECO:0000313" key="9">
    <source>
        <dbReference type="Proteomes" id="UP000193986"/>
    </source>
</evidence>
<accession>A0A1Y2BF07</accession>
<gene>
    <name evidence="8" type="ORF">BCR39DRAFT_464056</name>
</gene>
<dbReference type="CDD" id="cd04193">
    <property type="entry name" value="UDPGlcNAc_PPase"/>
    <property type="match status" value="1"/>
</dbReference>
<dbReference type="FunFam" id="3.90.550.10:FF:000075">
    <property type="entry name" value="Probable UDP-N-acetylglucosamine pyrophosphorylase"/>
    <property type="match status" value="1"/>
</dbReference>
<dbReference type="Gene3D" id="3.90.550.10">
    <property type="entry name" value="Spore Coat Polysaccharide Biosynthesis Protein SpsA, Chain A"/>
    <property type="match status" value="1"/>
</dbReference>
<dbReference type="EC" id="2.7.7.23" evidence="3"/>
<dbReference type="Proteomes" id="UP000193986">
    <property type="component" value="Unassembled WGS sequence"/>
</dbReference>